<dbReference type="Proteomes" id="UP000182178">
    <property type="component" value="Unassembled WGS sequence"/>
</dbReference>
<evidence type="ECO:0000313" key="2">
    <source>
        <dbReference type="EMBL" id="CUA91001.1"/>
    </source>
</evidence>
<gene>
    <name evidence="2" type="ORF">Ga0061061_11742</name>
</gene>
<keyword evidence="3" id="KW-1185">Reference proteome</keyword>
<dbReference type="EMBL" id="CYHC01000017">
    <property type="protein sequence ID" value="CUA91001.1"/>
    <property type="molecule type" value="Genomic_DNA"/>
</dbReference>
<reference evidence="2 3" key="1">
    <citation type="submission" date="2015-08" db="EMBL/GenBank/DDBJ databases">
        <authorList>
            <person name="Varghese N."/>
        </authorList>
    </citation>
    <scope>NUCLEOTIDE SEQUENCE [LARGE SCALE GENOMIC DNA]</scope>
    <source>
        <strain evidence="2 3">DSM 18167</strain>
    </source>
</reference>
<evidence type="ECO:0000313" key="3">
    <source>
        <dbReference type="Proteomes" id="UP000182178"/>
    </source>
</evidence>
<feature type="region of interest" description="Disordered" evidence="1">
    <location>
        <begin position="1"/>
        <end position="43"/>
    </location>
</feature>
<proteinExistence type="predicted"/>
<dbReference type="Pfam" id="PF05396">
    <property type="entry name" value="Phage_T7_Capsid"/>
    <property type="match status" value="1"/>
</dbReference>
<dbReference type="InterPro" id="IPR008768">
    <property type="entry name" value="Gp9-like"/>
</dbReference>
<dbReference type="RefSeq" id="WP_055461017.1">
    <property type="nucleotide sequence ID" value="NZ_CYHC01000017.1"/>
</dbReference>
<accession>A0ABM9U9U1</accession>
<evidence type="ECO:0000256" key="1">
    <source>
        <dbReference type="SAM" id="MobiDB-lite"/>
    </source>
</evidence>
<protein>
    <submittedName>
        <fullName evidence="2">Phage T7 capsid assembly protein</fullName>
    </submittedName>
</protein>
<comment type="caution">
    <text evidence="2">The sequence shown here is derived from an EMBL/GenBank/DDBJ whole genome shotgun (WGS) entry which is preliminary data.</text>
</comment>
<organism evidence="2 3">
    <name type="scientific">Chelatococcus sambhunathii</name>
    <dbReference type="NCBI Taxonomy" id="363953"/>
    <lineage>
        <taxon>Bacteria</taxon>
        <taxon>Pseudomonadati</taxon>
        <taxon>Pseudomonadota</taxon>
        <taxon>Alphaproteobacteria</taxon>
        <taxon>Hyphomicrobiales</taxon>
        <taxon>Chelatococcaceae</taxon>
        <taxon>Chelatococcus</taxon>
    </lineage>
</organism>
<name>A0ABM9U9U1_9HYPH</name>
<sequence length="259" mass="27882">MTASISVPAAEAPAERPVETTPTNPALVAAPSQDQPGARPENVPEKFWDAEKGAVRTDALLASYMALETRLGGQQQPDQPPAVTPAQEAHVEQTLAANGLDIASFNEEYTKTGALSQESYEKLAKAGLSREFVDEYIRGQEAIAQQDINAVYAEVGGEAEFRKIQTWAASNLPRPVLEAFNKTVESGGREALTLAIAGLQARYVAANGREPNLVNGTPSGSVEGFRSKHEIIQAMSDPRYRKDEAYRADVTARLAVTPF</sequence>